<name>A0A0U2YUQ1_RHILV</name>
<sequence length="108" mass="12182">MIMRLGTIPCFFSRRITKRLAALALRRTCTISSSTYPSWSTARHNQHRLPLIQSATSSRYQTSLPVVSLQGKGKMSQNRVFKHGMFGPRSKVSISRAKHQDLYRSGAS</sequence>
<dbReference type="AlphaFoldDB" id="A0A0U2YUQ1"/>
<reference evidence="1" key="1">
    <citation type="submission" date="2015-10" db="EMBL/GenBank/DDBJ databases">
        <title>Comparative analysis of sym-gene organization in Rhizobium leguminosarum bv. viciae strains, isolated from different host plants and demonstrating clear differences in symbiotic specificity.</title>
        <authorList>
            <person name="Chirak E.R."/>
            <person name="Kimeklis A.K."/>
            <person name="Andronov E.E."/>
        </authorList>
    </citation>
    <scope>NUCLEOTIDE SEQUENCE</scope>
    <source>
        <strain evidence="1">Vaf12</strain>
    </source>
</reference>
<dbReference type="EMBL" id="KT944070">
    <property type="protein sequence ID" value="ALU64393.1"/>
    <property type="molecule type" value="Genomic_DNA"/>
</dbReference>
<proteinExistence type="predicted"/>
<organism evidence="1">
    <name type="scientific">Rhizobium leguminosarum bv. viciae</name>
    <dbReference type="NCBI Taxonomy" id="387"/>
    <lineage>
        <taxon>Bacteria</taxon>
        <taxon>Pseudomonadati</taxon>
        <taxon>Pseudomonadota</taxon>
        <taxon>Alphaproteobacteria</taxon>
        <taxon>Hyphomicrobiales</taxon>
        <taxon>Rhizobiaceae</taxon>
        <taxon>Rhizobium/Agrobacterium group</taxon>
        <taxon>Rhizobium</taxon>
    </lineage>
</organism>
<evidence type="ECO:0000313" key="1">
    <source>
        <dbReference type="EMBL" id="ALU64393.1"/>
    </source>
</evidence>
<accession>A0A0U2YUQ1</accession>
<protein>
    <submittedName>
        <fullName evidence="1">Uncharacterized protein</fullName>
    </submittedName>
</protein>